<keyword evidence="6" id="KW-0862">Zinc</keyword>
<evidence type="ECO:0000256" key="8">
    <source>
        <dbReference type="SAM" id="MobiDB-lite"/>
    </source>
</evidence>
<dbReference type="InterPro" id="IPR035985">
    <property type="entry name" value="Ubiquitin-activating_enz"/>
</dbReference>
<evidence type="ECO:0000259" key="9">
    <source>
        <dbReference type="Pfam" id="PF00899"/>
    </source>
</evidence>
<keyword evidence="3" id="KW-0479">Metal-binding</keyword>
<dbReference type="PANTHER" id="PTHR10953:SF9">
    <property type="entry name" value="UBIQUITIN-LIKE MODIFIER-ACTIVATING ENZYME 5"/>
    <property type="match status" value="1"/>
</dbReference>
<feature type="compositionally biased region" description="Pro residues" evidence="8">
    <location>
        <begin position="36"/>
        <end position="49"/>
    </location>
</feature>
<feature type="domain" description="THIF-type NAD/FAD binding fold" evidence="9">
    <location>
        <begin position="63"/>
        <end position="334"/>
    </location>
</feature>
<dbReference type="GO" id="GO:0046872">
    <property type="term" value="F:metal ion binding"/>
    <property type="evidence" value="ECO:0007669"/>
    <property type="project" value="UniProtKB-KW"/>
</dbReference>
<proteinExistence type="inferred from homology"/>
<evidence type="ECO:0000313" key="11">
    <source>
        <dbReference type="Proteomes" id="UP000794436"/>
    </source>
</evidence>
<dbReference type="Gene3D" id="3.40.50.720">
    <property type="entry name" value="NAD(P)-binding Rossmann-like Domain"/>
    <property type="match status" value="1"/>
</dbReference>
<evidence type="ECO:0000256" key="7">
    <source>
        <dbReference type="ARBA" id="ARBA00022840"/>
    </source>
</evidence>
<keyword evidence="5" id="KW-0833">Ubl conjugation pathway</keyword>
<dbReference type="GO" id="GO:0005829">
    <property type="term" value="C:cytosol"/>
    <property type="evidence" value="ECO:0007669"/>
    <property type="project" value="TreeGrafter"/>
</dbReference>
<evidence type="ECO:0000256" key="2">
    <source>
        <dbReference type="ARBA" id="ARBA00016279"/>
    </source>
</evidence>
<reference evidence="10" key="1">
    <citation type="submission" date="2019-03" db="EMBL/GenBank/DDBJ databases">
        <title>Long read genome sequence of the mycoparasitic Pythium oligandrum ATCC 38472 isolated from sugarbeet rhizosphere.</title>
        <authorList>
            <person name="Gaulin E."/>
        </authorList>
    </citation>
    <scope>NUCLEOTIDE SEQUENCE</scope>
    <source>
        <strain evidence="10">ATCC 38472_TT</strain>
    </source>
</reference>
<dbReference type="Proteomes" id="UP000794436">
    <property type="component" value="Unassembled WGS sequence"/>
</dbReference>
<dbReference type="EMBL" id="SPLM01000113">
    <property type="protein sequence ID" value="TMW58027.1"/>
    <property type="molecule type" value="Genomic_DNA"/>
</dbReference>
<evidence type="ECO:0000256" key="6">
    <source>
        <dbReference type="ARBA" id="ARBA00022833"/>
    </source>
</evidence>
<name>A0A8K1C7L0_PYTOL</name>
<gene>
    <name evidence="10" type="ORF">Poli38472_013501</name>
</gene>
<feature type="region of interest" description="Disordered" evidence="8">
    <location>
        <begin position="33"/>
        <end position="53"/>
    </location>
</feature>
<keyword evidence="7" id="KW-0067">ATP-binding</keyword>
<evidence type="ECO:0000256" key="5">
    <source>
        <dbReference type="ARBA" id="ARBA00022786"/>
    </source>
</evidence>
<comment type="similarity">
    <text evidence="1">Belongs to the ubiquitin-activating E1 family. UBA5 subfamily.</text>
</comment>
<organism evidence="10 11">
    <name type="scientific">Pythium oligandrum</name>
    <name type="common">Mycoparasitic fungus</name>
    <dbReference type="NCBI Taxonomy" id="41045"/>
    <lineage>
        <taxon>Eukaryota</taxon>
        <taxon>Sar</taxon>
        <taxon>Stramenopiles</taxon>
        <taxon>Oomycota</taxon>
        <taxon>Peronosporomycetes</taxon>
        <taxon>Pythiales</taxon>
        <taxon>Pythiaceae</taxon>
        <taxon>Pythium</taxon>
    </lineage>
</organism>
<dbReference type="PANTHER" id="PTHR10953">
    <property type="entry name" value="UBIQUITIN-ACTIVATING ENZYME E1"/>
    <property type="match status" value="1"/>
</dbReference>
<dbReference type="GO" id="GO:0071569">
    <property type="term" value="P:protein ufmylation"/>
    <property type="evidence" value="ECO:0007669"/>
    <property type="project" value="TreeGrafter"/>
</dbReference>
<dbReference type="InterPro" id="IPR000594">
    <property type="entry name" value="ThiF_NAD_FAD-bd"/>
</dbReference>
<sequence length="349" mass="38113">MSHQHDTFHDDGPPIVQLQAAVKALDEYVHHVVPPSSVPTPPPQPPPSTPSRLSPIQLFARQEFVNARWKDLSKAHIAVCGLGGIGALAAESLVRAGVGRIFLVDHARVDLSALAEMTFRPEDVGCSRTQALRLRLRSLNASTDVDSFTADFTNTWDLRELRKKLKISSVVQPSQTPSTPGDASSFGLFEALTQKRPYDALLCCVDSEEAQLALNQICLELSLPLLVASLSPCNTRISVRMVLPGHTCCLECIQCAEKDRGDTVDTHVMDEVAKSLARAFPASLPHVELLAGGLLAQSTLRFLLEVGDVVPFIAMNVLTMEMDSFSFPPHPACRNEICNQRQAELRPPQ</sequence>
<evidence type="ECO:0000256" key="1">
    <source>
        <dbReference type="ARBA" id="ARBA00005339"/>
    </source>
</evidence>
<dbReference type="SUPFAM" id="SSF69572">
    <property type="entry name" value="Activating enzymes of the ubiquitin-like proteins"/>
    <property type="match status" value="1"/>
</dbReference>
<dbReference type="GO" id="GO:0071566">
    <property type="term" value="F:UFM1 activating enzyme activity"/>
    <property type="evidence" value="ECO:0007669"/>
    <property type="project" value="TreeGrafter"/>
</dbReference>
<dbReference type="Pfam" id="PF00899">
    <property type="entry name" value="ThiF"/>
    <property type="match status" value="1"/>
</dbReference>
<comment type="caution">
    <text evidence="10">The sequence shown here is derived from an EMBL/GenBank/DDBJ whole genome shotgun (WGS) entry which is preliminary data.</text>
</comment>
<keyword evidence="4" id="KW-0547">Nucleotide-binding</keyword>
<dbReference type="InterPro" id="IPR045886">
    <property type="entry name" value="ThiF/MoeB/HesA"/>
</dbReference>
<dbReference type="AlphaFoldDB" id="A0A8K1C7L0"/>
<accession>A0A8K1C7L0</accession>
<evidence type="ECO:0000256" key="4">
    <source>
        <dbReference type="ARBA" id="ARBA00022741"/>
    </source>
</evidence>
<dbReference type="OrthoDB" id="76636at2759"/>
<protein>
    <recommendedName>
        <fullName evidence="2">Ubiquitin-like modifier-activating enzyme 5</fullName>
    </recommendedName>
</protein>
<evidence type="ECO:0000313" key="10">
    <source>
        <dbReference type="EMBL" id="TMW58027.1"/>
    </source>
</evidence>
<dbReference type="GO" id="GO:0005524">
    <property type="term" value="F:ATP binding"/>
    <property type="evidence" value="ECO:0007669"/>
    <property type="project" value="UniProtKB-KW"/>
</dbReference>
<keyword evidence="11" id="KW-1185">Reference proteome</keyword>
<evidence type="ECO:0000256" key="3">
    <source>
        <dbReference type="ARBA" id="ARBA00022723"/>
    </source>
</evidence>